<keyword evidence="4" id="KW-1185">Reference proteome</keyword>
<evidence type="ECO:0000313" key="2">
    <source>
        <dbReference type="EMBL" id="SDT19098.1"/>
    </source>
</evidence>
<reference evidence="2" key="2">
    <citation type="submission" date="2016-10" db="EMBL/GenBank/DDBJ databases">
        <authorList>
            <person name="de Groot N.N."/>
        </authorList>
    </citation>
    <scope>NUCLEOTIDE SEQUENCE [LARGE SCALE GENOMIC DNA]</scope>
    <source>
        <strain evidence="2">CPCC 202695</strain>
    </source>
</reference>
<organism evidence="2 3">
    <name type="scientific">Agromyces flavus</name>
    <dbReference type="NCBI Taxonomy" id="589382"/>
    <lineage>
        <taxon>Bacteria</taxon>
        <taxon>Bacillati</taxon>
        <taxon>Actinomycetota</taxon>
        <taxon>Actinomycetes</taxon>
        <taxon>Micrococcales</taxon>
        <taxon>Microbacteriaceae</taxon>
        <taxon>Agromyces</taxon>
    </lineage>
</organism>
<dbReference type="OrthoDB" id="1550983at2"/>
<evidence type="ECO:0000313" key="4">
    <source>
        <dbReference type="Proteomes" id="UP000893823"/>
    </source>
</evidence>
<dbReference type="AlphaFoldDB" id="A0A1H1YC59"/>
<protein>
    <submittedName>
        <fullName evidence="2">Uncharacterized protein</fullName>
    </submittedName>
</protein>
<dbReference type="STRING" id="589382.SAMN04489721_2720"/>
<name>A0A1H1YC59_9MICO</name>
<proteinExistence type="predicted"/>
<dbReference type="Proteomes" id="UP000199482">
    <property type="component" value="Chromosome I"/>
</dbReference>
<dbReference type="EMBL" id="LT629755">
    <property type="protein sequence ID" value="SDT19098.1"/>
    <property type="molecule type" value="Genomic_DNA"/>
</dbReference>
<dbReference type="Proteomes" id="UP000893823">
    <property type="component" value="Unassembled WGS sequence"/>
</dbReference>
<accession>A0A1H1YC59</accession>
<reference evidence="3" key="1">
    <citation type="submission" date="2016-10" db="EMBL/GenBank/DDBJ databases">
        <authorList>
            <person name="Varghese N."/>
            <person name="Submissions S."/>
        </authorList>
    </citation>
    <scope>NUCLEOTIDE SEQUENCE [LARGE SCALE GENOMIC DNA]</scope>
    <source>
        <strain evidence="3">CPCC 202695</strain>
    </source>
</reference>
<dbReference type="RefSeq" id="WP_092673458.1">
    <property type="nucleotide sequence ID" value="NZ_BMDN01000001.1"/>
</dbReference>
<reference evidence="1" key="3">
    <citation type="submission" date="2022-06" db="EMBL/GenBank/DDBJ databases">
        <title>Genomic Encyclopedia of Type Strains, Phase III (KMG-III): the genomes of soil and plant-associated and newly described type strains.</title>
        <authorList>
            <person name="Whitman W."/>
        </authorList>
    </citation>
    <scope>NUCLEOTIDE SEQUENCE</scope>
    <source>
        <strain evidence="1">CPCC 202695</strain>
    </source>
</reference>
<sequence length="115" mass="13266">MGIRLNETALKHARSLVREGKVVRDERDDWSEHAPSADDENRVIEKDGWTEFRHWHLGIDDDENQDTKGAYSFPYGDYAKVHRCAVISLESRAGQYDHDDIRDAAKKLLELIDEG</sequence>
<dbReference type="EMBL" id="SODL02000001">
    <property type="protein sequence ID" value="MCP2366645.1"/>
    <property type="molecule type" value="Genomic_DNA"/>
</dbReference>
<evidence type="ECO:0000313" key="1">
    <source>
        <dbReference type="EMBL" id="MCP2366645.1"/>
    </source>
</evidence>
<gene>
    <name evidence="1" type="ORF">BCL57_000787</name>
    <name evidence="2" type="ORF">SAMN04489721_2720</name>
</gene>
<evidence type="ECO:0000313" key="3">
    <source>
        <dbReference type="Proteomes" id="UP000199482"/>
    </source>
</evidence>